<dbReference type="PIRSF" id="PIRSF000239">
    <property type="entry name" value="AHPC"/>
    <property type="match status" value="1"/>
</dbReference>
<keyword evidence="5" id="KW-0049">Antioxidant</keyword>
<dbReference type="RefSeq" id="WP_394822373.1">
    <property type="nucleotide sequence ID" value="NZ_CP089984.1"/>
</dbReference>
<organism evidence="14 15">
    <name type="scientific">Pendulispora albinea</name>
    <dbReference type="NCBI Taxonomy" id="2741071"/>
    <lineage>
        <taxon>Bacteria</taxon>
        <taxon>Pseudomonadati</taxon>
        <taxon>Myxococcota</taxon>
        <taxon>Myxococcia</taxon>
        <taxon>Myxococcales</taxon>
        <taxon>Sorangiineae</taxon>
        <taxon>Pendulisporaceae</taxon>
        <taxon>Pendulispora</taxon>
    </lineage>
</organism>
<evidence type="ECO:0000256" key="11">
    <source>
        <dbReference type="ARBA" id="ARBA00042639"/>
    </source>
</evidence>
<keyword evidence="7" id="KW-1015">Disulfide bond</keyword>
<dbReference type="InterPro" id="IPR013766">
    <property type="entry name" value="Thioredoxin_domain"/>
</dbReference>
<dbReference type="PROSITE" id="PS51352">
    <property type="entry name" value="THIOREDOXIN_2"/>
    <property type="match status" value="1"/>
</dbReference>
<gene>
    <name evidence="14" type="ORF">LZC94_33495</name>
</gene>
<evidence type="ECO:0000256" key="8">
    <source>
        <dbReference type="ARBA" id="ARBA00023284"/>
    </source>
</evidence>
<dbReference type="InterPro" id="IPR000866">
    <property type="entry name" value="AhpC/TSA"/>
</dbReference>
<evidence type="ECO:0000256" key="6">
    <source>
        <dbReference type="ARBA" id="ARBA00023002"/>
    </source>
</evidence>
<dbReference type="EC" id="1.11.1.24" evidence="3"/>
<evidence type="ECO:0000313" key="15">
    <source>
        <dbReference type="Proteomes" id="UP001370348"/>
    </source>
</evidence>
<comment type="similarity">
    <text evidence="10">Belongs to the peroxiredoxin family. BCP/PrxQ subfamily.</text>
</comment>
<reference evidence="14 15" key="1">
    <citation type="submission" date="2021-12" db="EMBL/GenBank/DDBJ databases">
        <title>Discovery of the Pendulisporaceae a myxobacterial family with distinct sporulation behavior and unique specialized metabolism.</title>
        <authorList>
            <person name="Garcia R."/>
            <person name="Popoff A."/>
            <person name="Bader C.D."/>
            <person name="Loehr J."/>
            <person name="Walesch S."/>
            <person name="Walt C."/>
            <person name="Boldt J."/>
            <person name="Bunk B."/>
            <person name="Haeckl F.J.F.P.J."/>
            <person name="Gunesch A.P."/>
            <person name="Birkelbach J."/>
            <person name="Nuebel U."/>
            <person name="Pietschmann T."/>
            <person name="Bach T."/>
            <person name="Mueller R."/>
        </authorList>
    </citation>
    <scope>NUCLEOTIDE SEQUENCE [LARGE SCALE GENOMIC DNA]</scope>
    <source>
        <strain evidence="14 15">MSr11954</strain>
    </source>
</reference>
<evidence type="ECO:0000259" key="13">
    <source>
        <dbReference type="PROSITE" id="PS51352"/>
    </source>
</evidence>
<feature type="domain" description="Thioredoxin" evidence="13">
    <location>
        <begin position="2"/>
        <end position="154"/>
    </location>
</feature>
<keyword evidence="8" id="KW-0676">Redox-active center</keyword>
<keyword evidence="15" id="KW-1185">Reference proteome</keyword>
<dbReference type="InterPro" id="IPR050924">
    <property type="entry name" value="Peroxiredoxin_BCP/PrxQ"/>
</dbReference>
<dbReference type="InterPro" id="IPR036249">
    <property type="entry name" value="Thioredoxin-like_sf"/>
</dbReference>
<dbReference type="PANTHER" id="PTHR42801">
    <property type="entry name" value="THIOREDOXIN-DEPENDENT PEROXIDE REDUCTASE"/>
    <property type="match status" value="1"/>
</dbReference>
<evidence type="ECO:0000256" key="10">
    <source>
        <dbReference type="ARBA" id="ARBA00038489"/>
    </source>
</evidence>
<dbReference type="Pfam" id="PF00578">
    <property type="entry name" value="AhpC-TSA"/>
    <property type="match status" value="1"/>
</dbReference>
<evidence type="ECO:0000256" key="3">
    <source>
        <dbReference type="ARBA" id="ARBA00013017"/>
    </source>
</evidence>
<evidence type="ECO:0000256" key="2">
    <source>
        <dbReference type="ARBA" id="ARBA00011245"/>
    </source>
</evidence>
<accession>A0ABZ2LPS0</accession>
<dbReference type="CDD" id="cd03017">
    <property type="entry name" value="PRX_BCP"/>
    <property type="match status" value="1"/>
</dbReference>
<evidence type="ECO:0000256" key="5">
    <source>
        <dbReference type="ARBA" id="ARBA00022862"/>
    </source>
</evidence>
<evidence type="ECO:0000256" key="7">
    <source>
        <dbReference type="ARBA" id="ARBA00023157"/>
    </source>
</evidence>
<keyword evidence="6" id="KW-0560">Oxidoreductase</keyword>
<evidence type="ECO:0000256" key="1">
    <source>
        <dbReference type="ARBA" id="ARBA00003330"/>
    </source>
</evidence>
<comment type="function">
    <text evidence="1">Thiol-specific peroxidase that catalyzes the reduction of hydrogen peroxide and organic hydroperoxides to water and alcohols, respectively. Plays a role in cell protection against oxidative stress by detoxifying peroxides and as sensor of hydrogen peroxide-mediated signaling events.</text>
</comment>
<dbReference type="Gene3D" id="3.40.30.10">
    <property type="entry name" value="Glutaredoxin"/>
    <property type="match status" value="1"/>
</dbReference>
<dbReference type="Proteomes" id="UP001370348">
    <property type="component" value="Chromosome"/>
</dbReference>
<evidence type="ECO:0000256" key="9">
    <source>
        <dbReference type="ARBA" id="ARBA00032824"/>
    </source>
</evidence>
<sequence length="154" mass="16731">MLEAGDKAPSFKLESDLGKSFELKDFKGQILVLYFYPKDNTPGCTREAQAFAAASKAFTKAGAAVVGVSKDSLKSHASFREKYGLSFPLLSDPDLVVQKAYGAYGEKNMYGKKVMGTIRSTFIIDGKGKIVRVFPNVKVDGHAEAVLDAIKELK</sequence>
<evidence type="ECO:0000256" key="12">
    <source>
        <dbReference type="ARBA" id="ARBA00049091"/>
    </source>
</evidence>
<dbReference type="PANTHER" id="PTHR42801:SF4">
    <property type="entry name" value="AHPC_TSA FAMILY PROTEIN"/>
    <property type="match status" value="1"/>
</dbReference>
<dbReference type="SUPFAM" id="SSF52833">
    <property type="entry name" value="Thioredoxin-like"/>
    <property type="match status" value="1"/>
</dbReference>
<keyword evidence="4" id="KW-0575">Peroxidase</keyword>
<dbReference type="InterPro" id="IPR024706">
    <property type="entry name" value="Peroxiredoxin_AhpC-typ"/>
</dbReference>
<evidence type="ECO:0000313" key="14">
    <source>
        <dbReference type="EMBL" id="WXB12752.1"/>
    </source>
</evidence>
<name>A0ABZ2LPS0_9BACT</name>
<dbReference type="EMBL" id="CP089984">
    <property type="protein sequence ID" value="WXB12752.1"/>
    <property type="molecule type" value="Genomic_DNA"/>
</dbReference>
<comment type="subunit">
    <text evidence="2">Monomer.</text>
</comment>
<proteinExistence type="inferred from homology"/>
<protein>
    <recommendedName>
        <fullName evidence="3">thioredoxin-dependent peroxiredoxin</fullName>
        <ecNumber evidence="3">1.11.1.24</ecNumber>
    </recommendedName>
    <alternativeName>
        <fullName evidence="9">Thioredoxin peroxidase</fullName>
    </alternativeName>
    <alternativeName>
        <fullName evidence="11">Thioredoxin-dependent peroxiredoxin Bcp</fullName>
    </alternativeName>
</protein>
<evidence type="ECO:0000256" key="4">
    <source>
        <dbReference type="ARBA" id="ARBA00022559"/>
    </source>
</evidence>
<comment type="catalytic activity">
    <reaction evidence="12">
        <text>a hydroperoxide + [thioredoxin]-dithiol = an alcohol + [thioredoxin]-disulfide + H2O</text>
        <dbReference type="Rhea" id="RHEA:62620"/>
        <dbReference type="Rhea" id="RHEA-COMP:10698"/>
        <dbReference type="Rhea" id="RHEA-COMP:10700"/>
        <dbReference type="ChEBI" id="CHEBI:15377"/>
        <dbReference type="ChEBI" id="CHEBI:29950"/>
        <dbReference type="ChEBI" id="CHEBI:30879"/>
        <dbReference type="ChEBI" id="CHEBI:35924"/>
        <dbReference type="ChEBI" id="CHEBI:50058"/>
        <dbReference type="EC" id="1.11.1.24"/>
    </reaction>
</comment>